<evidence type="ECO:0000313" key="3">
    <source>
        <dbReference type="Proteomes" id="UP000177894"/>
    </source>
</evidence>
<reference evidence="2 4" key="2">
    <citation type="submission" date="2017-03" db="EMBL/GenBank/DDBJ databases">
        <title>Complete sequence of Clostridium formicaceticum DSM 92.</title>
        <authorList>
            <person name="Poehlein A."/>
            <person name="Karl M."/>
            <person name="Bengelsdorf F.R."/>
            <person name="Duerre P."/>
            <person name="Daniel R."/>
        </authorList>
    </citation>
    <scope>NUCLEOTIDE SEQUENCE [LARGE SCALE GENOMIC DNA]</scope>
    <source>
        <strain evidence="2 4">DSM 92</strain>
    </source>
</reference>
<keyword evidence="3" id="KW-1185">Reference proteome</keyword>
<reference evidence="1 3" key="1">
    <citation type="submission" date="2016-10" db="EMBL/GenBank/DDBJ databases">
        <title>Complete Genome Sequence of Acetogen Clostridium formicoaceticum ATCC 27076.</title>
        <authorList>
            <person name="Bao T."/>
            <person name="Cheng C."/>
            <person name="Zhao J."/>
            <person name="Yang S.-T."/>
            <person name="Wang J."/>
            <person name="Wang M."/>
        </authorList>
    </citation>
    <scope>NUCLEOTIDE SEQUENCE [LARGE SCALE GENOMIC DNA]</scope>
    <source>
        <strain evidence="1 3">ATCC 27076</strain>
    </source>
</reference>
<evidence type="ECO:0000313" key="4">
    <source>
        <dbReference type="Proteomes" id="UP000192478"/>
    </source>
</evidence>
<protein>
    <submittedName>
        <fullName evidence="2">Uncharacterized protein</fullName>
    </submittedName>
</protein>
<sequence>MELILNDTNIFDEDIDIKLRELLDQNKDKIDTSKFFEVNIIFNKNAVDFAKLVEEGILNKRERSKNIQENYSKKLRIQLEEIEKVLESVKIVINKLHLTGDDFSTNERIIKVKLEEKSKKQEMRVTVVTPDLQYILNVLGDYASKELSEIFCKLYYDILHENMDLLIEIVGCEPTKNLKEIFHSFAMQYKKFIFNKAYIIEDLQKRAIPVFERYESAFNKDTKSEKS</sequence>
<dbReference type="AlphaFoldDB" id="A0AAC9RKL4"/>
<gene>
    <name evidence="1" type="ORF">BJL90_14115</name>
    <name evidence="2" type="ORF">CLFO_17670</name>
</gene>
<dbReference type="RefSeq" id="WP_070969271.1">
    <property type="nucleotide sequence ID" value="NZ_CP017603.1"/>
</dbReference>
<evidence type="ECO:0000313" key="2">
    <source>
        <dbReference type="EMBL" id="ARE87367.1"/>
    </source>
</evidence>
<accession>A0AAC9RKL4</accession>
<name>A0AAC9RKL4_9CLOT</name>
<dbReference type="KEGG" id="cfm:BJL90_14115"/>
<dbReference type="EMBL" id="CP017603">
    <property type="protein sequence ID" value="AOY76887.1"/>
    <property type="molecule type" value="Genomic_DNA"/>
</dbReference>
<dbReference type="EMBL" id="CP020559">
    <property type="protein sequence ID" value="ARE87367.1"/>
    <property type="molecule type" value="Genomic_DNA"/>
</dbReference>
<proteinExistence type="predicted"/>
<dbReference type="Proteomes" id="UP000192478">
    <property type="component" value="Chromosome"/>
</dbReference>
<evidence type="ECO:0000313" key="1">
    <source>
        <dbReference type="EMBL" id="AOY76887.1"/>
    </source>
</evidence>
<organism evidence="2 4">
    <name type="scientific">Clostridium formicaceticum</name>
    <dbReference type="NCBI Taxonomy" id="1497"/>
    <lineage>
        <taxon>Bacteria</taxon>
        <taxon>Bacillati</taxon>
        <taxon>Bacillota</taxon>
        <taxon>Clostridia</taxon>
        <taxon>Eubacteriales</taxon>
        <taxon>Clostridiaceae</taxon>
        <taxon>Clostridium</taxon>
    </lineage>
</organism>
<dbReference type="Proteomes" id="UP000177894">
    <property type="component" value="Chromosome"/>
</dbReference>